<feature type="transmembrane region" description="Helical" evidence="7">
    <location>
        <begin position="160"/>
        <end position="179"/>
    </location>
</feature>
<evidence type="ECO:0000256" key="3">
    <source>
        <dbReference type="ARBA" id="ARBA00022692"/>
    </source>
</evidence>
<keyword evidence="4" id="KW-0029">Amino-acid transport</keyword>
<feature type="transmembrane region" description="Helical" evidence="7">
    <location>
        <begin position="275"/>
        <end position="294"/>
    </location>
</feature>
<accession>A0A0D2D821</accession>
<evidence type="ECO:0000256" key="6">
    <source>
        <dbReference type="ARBA" id="ARBA00023136"/>
    </source>
</evidence>
<dbReference type="OrthoDB" id="3900342at2759"/>
<feature type="transmembrane region" description="Helical" evidence="7">
    <location>
        <begin position="132"/>
        <end position="154"/>
    </location>
</feature>
<organism evidence="9 10">
    <name type="scientific">Exophiala oligosperma</name>
    <dbReference type="NCBI Taxonomy" id="215243"/>
    <lineage>
        <taxon>Eukaryota</taxon>
        <taxon>Fungi</taxon>
        <taxon>Dikarya</taxon>
        <taxon>Ascomycota</taxon>
        <taxon>Pezizomycotina</taxon>
        <taxon>Eurotiomycetes</taxon>
        <taxon>Chaetothyriomycetidae</taxon>
        <taxon>Chaetothyriales</taxon>
        <taxon>Herpotrichiellaceae</taxon>
        <taxon>Exophiala</taxon>
    </lineage>
</organism>
<evidence type="ECO:0000313" key="9">
    <source>
        <dbReference type="EMBL" id="KIW38540.1"/>
    </source>
</evidence>
<dbReference type="PANTHER" id="PTHR43341:SF1">
    <property type="entry name" value="GENERAL AMINO-ACID PERMEASE GAP1"/>
    <property type="match status" value="1"/>
</dbReference>
<evidence type="ECO:0000256" key="2">
    <source>
        <dbReference type="ARBA" id="ARBA00022448"/>
    </source>
</evidence>
<feature type="domain" description="Amino acid permease/ SLC12A" evidence="8">
    <location>
        <begin position="52"/>
        <end position="506"/>
    </location>
</feature>
<dbReference type="GO" id="GO:0016020">
    <property type="term" value="C:membrane"/>
    <property type="evidence" value="ECO:0007669"/>
    <property type="project" value="UniProtKB-SubCell"/>
</dbReference>
<keyword evidence="3 7" id="KW-0812">Transmembrane</keyword>
<feature type="transmembrane region" description="Helical" evidence="7">
    <location>
        <begin position="330"/>
        <end position="352"/>
    </location>
</feature>
<dbReference type="GO" id="GO:0015171">
    <property type="term" value="F:amino acid transmembrane transporter activity"/>
    <property type="evidence" value="ECO:0007669"/>
    <property type="project" value="TreeGrafter"/>
</dbReference>
<dbReference type="VEuPathDB" id="FungiDB:PV06_09496"/>
<sequence length="556" mass="61697">MAEIKSPPVADVGKNVMAGDEEINQEVGDRYEVSGAPRVDHGYRRALSSRQIMMMAFGGGIGTGLWVGMGTALARAGPAGAAICYTVMVYIIYTMYMCIGEMTSYKPINGGFVRQTEDYTDKALAFAQGLGFWYNWVLVVPAEVTAAISVISYWPNDVPVAAWVTILIVLMILVNLFNVRWYGEFEFWLSLCKVVAITAVLIFLFVMTSGGFPGTHGPIEFRYWSNGHAFKNGVKGLSQAFIQAGFSIGGGEIIAVCAGEAANPRKAVRKAVLPLFWRMATFFVGGVWLIGMCVSPDNPQLLTGSGTMKSPFVIAILEAGYPWLADLLNAFILLTVVSCGITSIYIASRTLADCAEMGLVHKFFAKKDSRGRPLPSLIISSLLSMGLCYLNCSNTGIVVYDWFSSLVGIQGFLMEAIIFVSHICFRRGLKAQGIDHRTLPFHAPFAPWNQYICLLLLLVVMIAEFYLALYPFGEKGPSAENFWLSYLTLPLYVVVYFGYKLWYKTKWISPSQMDFSAARYWDEEDRRIAEEKANNPHLRKRKIYKRIIPALVGEGK</sequence>
<dbReference type="AlphaFoldDB" id="A0A0D2D821"/>
<dbReference type="Gene3D" id="1.20.1740.10">
    <property type="entry name" value="Amino acid/polyamine transporter I"/>
    <property type="match status" value="1"/>
</dbReference>
<name>A0A0D2D821_9EURO</name>
<keyword evidence="2" id="KW-0813">Transport</keyword>
<dbReference type="FunFam" id="1.20.1740.10:FF:000001">
    <property type="entry name" value="Amino acid permease"/>
    <property type="match status" value="1"/>
</dbReference>
<feature type="transmembrane region" description="Helical" evidence="7">
    <location>
        <begin position="402"/>
        <end position="425"/>
    </location>
</feature>
<feature type="transmembrane region" description="Helical" evidence="7">
    <location>
        <begin position="446"/>
        <end position="470"/>
    </location>
</feature>
<protein>
    <recommendedName>
        <fullName evidence="8">Amino acid permease/ SLC12A domain-containing protein</fullName>
    </recommendedName>
</protein>
<evidence type="ECO:0000256" key="5">
    <source>
        <dbReference type="ARBA" id="ARBA00022989"/>
    </source>
</evidence>
<dbReference type="PANTHER" id="PTHR43341">
    <property type="entry name" value="AMINO ACID PERMEASE"/>
    <property type="match status" value="1"/>
</dbReference>
<evidence type="ECO:0000313" key="10">
    <source>
        <dbReference type="Proteomes" id="UP000053342"/>
    </source>
</evidence>
<dbReference type="PIRSF" id="PIRSF006060">
    <property type="entry name" value="AA_transporter"/>
    <property type="match status" value="1"/>
</dbReference>
<proteinExistence type="predicted"/>
<feature type="transmembrane region" description="Helical" evidence="7">
    <location>
        <begin position="52"/>
        <end position="73"/>
    </location>
</feature>
<feature type="transmembrane region" description="Helical" evidence="7">
    <location>
        <begin position="482"/>
        <end position="503"/>
    </location>
</feature>
<dbReference type="InterPro" id="IPR004841">
    <property type="entry name" value="AA-permease/SLC12A_dom"/>
</dbReference>
<dbReference type="HOGENOM" id="CLU_007946_12_0_1"/>
<dbReference type="GeneID" id="27361570"/>
<gene>
    <name evidence="9" type="ORF">PV06_09496</name>
</gene>
<reference evidence="9 10" key="1">
    <citation type="submission" date="2015-01" db="EMBL/GenBank/DDBJ databases">
        <title>The Genome Sequence of Exophiala oligosperma CBS72588.</title>
        <authorList>
            <consortium name="The Broad Institute Genomics Platform"/>
            <person name="Cuomo C."/>
            <person name="de Hoog S."/>
            <person name="Gorbushina A."/>
            <person name="Stielow B."/>
            <person name="Teixiera M."/>
            <person name="Abouelleil A."/>
            <person name="Chapman S.B."/>
            <person name="Priest M."/>
            <person name="Young S.K."/>
            <person name="Wortman J."/>
            <person name="Nusbaum C."/>
            <person name="Birren B."/>
        </authorList>
    </citation>
    <scope>NUCLEOTIDE SEQUENCE [LARGE SCALE GENOMIC DNA]</scope>
    <source>
        <strain evidence="9 10">CBS 72588</strain>
    </source>
</reference>
<keyword evidence="5 7" id="KW-1133">Transmembrane helix</keyword>
<evidence type="ECO:0000259" key="8">
    <source>
        <dbReference type="Pfam" id="PF00324"/>
    </source>
</evidence>
<dbReference type="InterPro" id="IPR050524">
    <property type="entry name" value="APC_YAT"/>
</dbReference>
<keyword evidence="6 7" id="KW-0472">Membrane</keyword>
<feature type="transmembrane region" description="Helical" evidence="7">
    <location>
        <begin position="373"/>
        <end position="390"/>
    </location>
</feature>
<feature type="transmembrane region" description="Helical" evidence="7">
    <location>
        <begin position="79"/>
        <end position="99"/>
    </location>
</feature>
<dbReference type="Pfam" id="PF00324">
    <property type="entry name" value="AA_permease"/>
    <property type="match status" value="1"/>
</dbReference>
<evidence type="ECO:0000256" key="1">
    <source>
        <dbReference type="ARBA" id="ARBA00004141"/>
    </source>
</evidence>
<dbReference type="EMBL" id="KN847341">
    <property type="protein sequence ID" value="KIW38540.1"/>
    <property type="molecule type" value="Genomic_DNA"/>
</dbReference>
<evidence type="ECO:0000256" key="4">
    <source>
        <dbReference type="ARBA" id="ARBA00022970"/>
    </source>
</evidence>
<keyword evidence="10" id="KW-1185">Reference proteome</keyword>
<dbReference type="Proteomes" id="UP000053342">
    <property type="component" value="Unassembled WGS sequence"/>
</dbReference>
<evidence type="ECO:0000256" key="7">
    <source>
        <dbReference type="SAM" id="Phobius"/>
    </source>
</evidence>
<feature type="transmembrane region" description="Helical" evidence="7">
    <location>
        <begin position="191"/>
        <end position="212"/>
    </location>
</feature>
<comment type="subcellular location">
    <subcellularLocation>
        <location evidence="1">Membrane</location>
        <topology evidence="1">Multi-pass membrane protein</topology>
    </subcellularLocation>
</comment>
<dbReference type="RefSeq" id="XP_016258756.1">
    <property type="nucleotide sequence ID" value="XM_016410949.1"/>
</dbReference>